<dbReference type="InterPro" id="IPR002347">
    <property type="entry name" value="SDR_fam"/>
</dbReference>
<sequence length="261" mass="29536">MNGHVIITGAASGIGWALAQVYWQQGYHLHLIDRDGERLLARQQAYRERMEVYPLDLLDDGACDTFCQQFLARDLPLARLINNAGITHRSKASLTELTVFDRVMQLNWHVPVLLTQRLLPALQQAKGKVITLGSMASLMPVPGRAAYCASKAAVSQHFETWRPELRHLGIGLLMVYPSFVNTDIEQNALGQHGDGASHPRSTIGKAITADDMAAAIYRADQQNVRRWLSPVLSPRVGLWLWRIFPRLFERLSWQRFRGEWS</sequence>
<evidence type="ECO:0000256" key="2">
    <source>
        <dbReference type="ARBA" id="ARBA00023002"/>
    </source>
</evidence>
<organism evidence="4 5">
    <name type="scientific">Fluctibacter halophilus</name>
    <dbReference type="NCBI Taxonomy" id="226011"/>
    <lineage>
        <taxon>Bacteria</taxon>
        <taxon>Pseudomonadati</taxon>
        <taxon>Pseudomonadota</taxon>
        <taxon>Gammaproteobacteria</taxon>
        <taxon>Alteromonadales</taxon>
        <taxon>Alteromonadaceae</taxon>
        <taxon>Fluctibacter</taxon>
    </lineage>
</organism>
<comment type="similarity">
    <text evidence="1">Belongs to the short-chain dehydrogenases/reductases (SDR) family.</text>
</comment>
<dbReference type="PANTHER" id="PTHR44196:SF1">
    <property type="entry name" value="DEHYDROGENASE_REDUCTASE SDR FAMILY MEMBER 7B"/>
    <property type="match status" value="1"/>
</dbReference>
<evidence type="ECO:0000259" key="3">
    <source>
        <dbReference type="SMART" id="SM00822"/>
    </source>
</evidence>
<dbReference type="InterPro" id="IPR036291">
    <property type="entry name" value="NAD(P)-bd_dom_sf"/>
</dbReference>
<dbReference type="SUPFAM" id="SSF51735">
    <property type="entry name" value="NAD(P)-binding Rossmann-fold domains"/>
    <property type="match status" value="1"/>
</dbReference>
<dbReference type="Proteomes" id="UP001520878">
    <property type="component" value="Unassembled WGS sequence"/>
</dbReference>
<gene>
    <name evidence="4" type="ORF">LJ739_08015</name>
</gene>
<dbReference type="RefSeq" id="WP_229158953.1">
    <property type="nucleotide sequence ID" value="NZ_JAJEWP010000001.1"/>
</dbReference>
<name>A0ABS8G7R8_9ALTE</name>
<dbReference type="Gene3D" id="3.40.50.720">
    <property type="entry name" value="NAD(P)-binding Rossmann-like Domain"/>
    <property type="match status" value="1"/>
</dbReference>
<dbReference type="SMART" id="SM00822">
    <property type="entry name" value="PKS_KR"/>
    <property type="match status" value="1"/>
</dbReference>
<dbReference type="InterPro" id="IPR057326">
    <property type="entry name" value="KR_dom"/>
</dbReference>
<protein>
    <submittedName>
        <fullName evidence="4">SDR family NAD(P)-dependent oxidoreductase</fullName>
    </submittedName>
</protein>
<feature type="domain" description="Ketoreductase" evidence="3">
    <location>
        <begin position="3"/>
        <end position="187"/>
    </location>
</feature>
<evidence type="ECO:0000256" key="1">
    <source>
        <dbReference type="ARBA" id="ARBA00006484"/>
    </source>
</evidence>
<dbReference type="Pfam" id="PF00106">
    <property type="entry name" value="adh_short"/>
    <property type="match status" value="1"/>
</dbReference>
<comment type="caution">
    <text evidence="4">The sequence shown here is derived from an EMBL/GenBank/DDBJ whole genome shotgun (WGS) entry which is preliminary data.</text>
</comment>
<dbReference type="PRINTS" id="PR00081">
    <property type="entry name" value="GDHRDH"/>
</dbReference>
<dbReference type="PANTHER" id="PTHR44196">
    <property type="entry name" value="DEHYDROGENASE/REDUCTASE SDR FAMILY MEMBER 7B"/>
    <property type="match status" value="1"/>
</dbReference>
<keyword evidence="5" id="KW-1185">Reference proteome</keyword>
<evidence type="ECO:0000313" key="4">
    <source>
        <dbReference type="EMBL" id="MCC2616181.1"/>
    </source>
</evidence>
<reference evidence="4 5" key="1">
    <citation type="submission" date="2021-10" db="EMBL/GenBank/DDBJ databases">
        <title>Draft genome of Aestuariibacter halophilus JC2043.</title>
        <authorList>
            <person name="Emsley S.A."/>
            <person name="Pfannmuller K.M."/>
            <person name="Ushijima B."/>
            <person name="Saw J.H."/>
            <person name="Videau P."/>
        </authorList>
    </citation>
    <scope>NUCLEOTIDE SEQUENCE [LARGE SCALE GENOMIC DNA]</scope>
    <source>
        <strain evidence="4 5">JC2043</strain>
    </source>
</reference>
<dbReference type="EMBL" id="JAJEWP010000001">
    <property type="protein sequence ID" value="MCC2616181.1"/>
    <property type="molecule type" value="Genomic_DNA"/>
</dbReference>
<keyword evidence="2" id="KW-0560">Oxidoreductase</keyword>
<proteinExistence type="inferred from homology"/>
<accession>A0ABS8G7R8</accession>
<evidence type="ECO:0000313" key="5">
    <source>
        <dbReference type="Proteomes" id="UP001520878"/>
    </source>
</evidence>